<evidence type="ECO:0000259" key="6">
    <source>
        <dbReference type="Pfam" id="PF04542"/>
    </source>
</evidence>
<dbReference type="EMBL" id="JAURTK010000003">
    <property type="protein sequence ID" value="MDP9647591.1"/>
    <property type="molecule type" value="Genomic_DNA"/>
</dbReference>
<dbReference type="Proteomes" id="UP001185254">
    <property type="component" value="Unassembled WGS sequence"/>
</dbReference>
<evidence type="ECO:0000313" key="8">
    <source>
        <dbReference type="EMBL" id="MDP9647591.1"/>
    </source>
</evidence>
<feature type="region of interest" description="Disordered" evidence="5">
    <location>
        <begin position="1"/>
        <end position="27"/>
    </location>
</feature>
<dbReference type="SUPFAM" id="SSF88659">
    <property type="entry name" value="Sigma3 and sigma4 domains of RNA polymerase sigma factors"/>
    <property type="match status" value="1"/>
</dbReference>
<evidence type="ECO:0000256" key="4">
    <source>
        <dbReference type="ARBA" id="ARBA00023163"/>
    </source>
</evidence>
<dbReference type="Pfam" id="PF08281">
    <property type="entry name" value="Sigma70_r4_2"/>
    <property type="match status" value="1"/>
</dbReference>
<evidence type="ECO:0000313" key="9">
    <source>
        <dbReference type="EMBL" id="MDR6375848.1"/>
    </source>
</evidence>
<proteinExistence type="inferred from homology"/>
<dbReference type="GO" id="GO:0016987">
    <property type="term" value="F:sigma factor activity"/>
    <property type="evidence" value="ECO:0007669"/>
    <property type="project" value="UniProtKB-KW"/>
</dbReference>
<dbReference type="PANTHER" id="PTHR43133">
    <property type="entry name" value="RNA POLYMERASE ECF-TYPE SIGMA FACTO"/>
    <property type="match status" value="1"/>
</dbReference>
<organism evidence="8 11">
    <name type="scientific">Paraburkholderia caledonica</name>
    <dbReference type="NCBI Taxonomy" id="134536"/>
    <lineage>
        <taxon>Bacteria</taxon>
        <taxon>Pseudomonadati</taxon>
        <taxon>Pseudomonadota</taxon>
        <taxon>Betaproteobacteria</taxon>
        <taxon>Burkholderiales</taxon>
        <taxon>Burkholderiaceae</taxon>
        <taxon>Paraburkholderia</taxon>
    </lineage>
</organism>
<keyword evidence="2" id="KW-0805">Transcription regulation</keyword>
<dbReference type="EMBL" id="JAVDQN010000002">
    <property type="protein sequence ID" value="MDR6375848.1"/>
    <property type="molecule type" value="Genomic_DNA"/>
</dbReference>
<evidence type="ECO:0000313" key="10">
    <source>
        <dbReference type="Proteomes" id="UP001185254"/>
    </source>
</evidence>
<dbReference type="RefSeq" id="WP_310066363.1">
    <property type="nucleotide sequence ID" value="NZ_JAURTK010000003.1"/>
</dbReference>
<evidence type="ECO:0000256" key="1">
    <source>
        <dbReference type="ARBA" id="ARBA00010641"/>
    </source>
</evidence>
<dbReference type="CDD" id="cd06171">
    <property type="entry name" value="Sigma70_r4"/>
    <property type="match status" value="1"/>
</dbReference>
<evidence type="ECO:0000313" key="11">
    <source>
        <dbReference type="Proteomes" id="UP001229486"/>
    </source>
</evidence>
<dbReference type="InterPro" id="IPR014284">
    <property type="entry name" value="RNA_pol_sigma-70_dom"/>
</dbReference>
<name>A0AB73ICV1_9BURK</name>
<evidence type="ECO:0000259" key="7">
    <source>
        <dbReference type="Pfam" id="PF08281"/>
    </source>
</evidence>
<gene>
    <name evidence="9" type="ORF">J2776_002548</name>
    <name evidence="8" type="ORF">J2793_003037</name>
</gene>
<dbReference type="SUPFAM" id="SSF88946">
    <property type="entry name" value="Sigma2 domain of RNA polymerase sigma factors"/>
    <property type="match status" value="1"/>
</dbReference>
<dbReference type="GO" id="GO:0003677">
    <property type="term" value="F:DNA binding"/>
    <property type="evidence" value="ECO:0007669"/>
    <property type="project" value="InterPro"/>
</dbReference>
<dbReference type="AlphaFoldDB" id="A0AB73ICV1"/>
<keyword evidence="3" id="KW-0731">Sigma factor</keyword>
<dbReference type="Gene3D" id="1.10.10.10">
    <property type="entry name" value="Winged helix-like DNA-binding domain superfamily/Winged helix DNA-binding domain"/>
    <property type="match status" value="1"/>
</dbReference>
<dbReference type="NCBIfam" id="TIGR02937">
    <property type="entry name" value="sigma70-ECF"/>
    <property type="match status" value="1"/>
</dbReference>
<comment type="caution">
    <text evidence="8">The sequence shown here is derived from an EMBL/GenBank/DDBJ whole genome shotgun (WGS) entry which is preliminary data.</text>
</comment>
<reference evidence="8 10" key="1">
    <citation type="submission" date="2023-07" db="EMBL/GenBank/DDBJ databases">
        <title>Sorghum-associated microbial communities from plants grown in Nebraska, USA.</title>
        <authorList>
            <person name="Schachtman D."/>
        </authorList>
    </citation>
    <scope>NUCLEOTIDE SEQUENCE</scope>
    <source>
        <strain evidence="9 10">DS1039</strain>
        <strain evidence="8">DS1061</strain>
    </source>
</reference>
<dbReference type="Pfam" id="PF04542">
    <property type="entry name" value="Sigma70_r2"/>
    <property type="match status" value="1"/>
</dbReference>
<feature type="domain" description="RNA polymerase sigma factor 70 region 4 type 2" evidence="7">
    <location>
        <begin position="149"/>
        <end position="201"/>
    </location>
</feature>
<comment type="similarity">
    <text evidence="1">Belongs to the sigma-70 factor family. ECF subfamily.</text>
</comment>
<evidence type="ECO:0000256" key="5">
    <source>
        <dbReference type="SAM" id="MobiDB-lite"/>
    </source>
</evidence>
<feature type="domain" description="RNA polymerase sigma-70 region 2" evidence="6">
    <location>
        <begin position="52"/>
        <end position="119"/>
    </location>
</feature>
<evidence type="ECO:0000256" key="2">
    <source>
        <dbReference type="ARBA" id="ARBA00023015"/>
    </source>
</evidence>
<dbReference type="Gene3D" id="1.10.1740.10">
    <property type="match status" value="1"/>
</dbReference>
<dbReference type="InterPro" id="IPR036388">
    <property type="entry name" value="WH-like_DNA-bd_sf"/>
</dbReference>
<dbReference type="InterPro" id="IPR013325">
    <property type="entry name" value="RNA_pol_sigma_r2"/>
</dbReference>
<evidence type="ECO:0000256" key="3">
    <source>
        <dbReference type="ARBA" id="ARBA00023082"/>
    </source>
</evidence>
<sequence>MNDKSNSADNDEPVSPTQADADGRGNDAQRRAHLNGLLQATAQGNQAAFAELYRLASSRVFAVILRMTHDRAEAEDLLQDVFTAAWRRADVFDPARGGAMTWLVTLARNRTIDRLRQHREAPLDNESAEEIVDEGLTPVALAEASEERVRLERCMEQLGPQQRGAVREAFFSGITYSELAAHLSVPLGTLKSWIRRSLMQLKTCLER</sequence>
<dbReference type="GO" id="GO:0006352">
    <property type="term" value="P:DNA-templated transcription initiation"/>
    <property type="evidence" value="ECO:0007669"/>
    <property type="project" value="InterPro"/>
</dbReference>
<accession>A0AB73ICV1</accession>
<protein>
    <submittedName>
        <fullName evidence="8">RNA polymerase sigma-70 factor (ECF subfamily)</fullName>
    </submittedName>
</protein>
<dbReference type="InterPro" id="IPR039425">
    <property type="entry name" value="RNA_pol_sigma-70-like"/>
</dbReference>
<dbReference type="InterPro" id="IPR013324">
    <property type="entry name" value="RNA_pol_sigma_r3/r4-like"/>
</dbReference>
<dbReference type="PANTHER" id="PTHR43133:SF62">
    <property type="entry name" value="RNA POLYMERASE SIGMA FACTOR SIGZ"/>
    <property type="match status" value="1"/>
</dbReference>
<dbReference type="InterPro" id="IPR007627">
    <property type="entry name" value="RNA_pol_sigma70_r2"/>
</dbReference>
<dbReference type="Proteomes" id="UP001229486">
    <property type="component" value="Unassembled WGS sequence"/>
</dbReference>
<keyword evidence="4" id="KW-0804">Transcription</keyword>
<dbReference type="InterPro" id="IPR013249">
    <property type="entry name" value="RNA_pol_sigma70_r4_t2"/>
</dbReference>
<keyword evidence="10" id="KW-1185">Reference proteome</keyword>